<dbReference type="GO" id="GO:0050532">
    <property type="term" value="F:2-phosphosulfolactate phosphatase activity"/>
    <property type="evidence" value="ECO:0007669"/>
    <property type="project" value="UniProtKB-EC"/>
</dbReference>
<comment type="catalytic activity">
    <reaction evidence="7">
        <text>(2R)-O-phospho-3-sulfolactate + H2O = (2R)-3-sulfolactate + phosphate</text>
        <dbReference type="Rhea" id="RHEA:23416"/>
        <dbReference type="ChEBI" id="CHEBI:15377"/>
        <dbReference type="ChEBI" id="CHEBI:15597"/>
        <dbReference type="ChEBI" id="CHEBI:43474"/>
        <dbReference type="ChEBI" id="CHEBI:58738"/>
        <dbReference type="EC" id="3.1.3.71"/>
    </reaction>
</comment>
<dbReference type="InterPro" id="IPR036702">
    <property type="entry name" value="ComB-like_sf"/>
</dbReference>
<accession>A0A5J5ILU8</accession>
<dbReference type="EMBL" id="VYQF01000001">
    <property type="protein sequence ID" value="KAA9041960.1"/>
    <property type="molecule type" value="Genomic_DNA"/>
</dbReference>
<dbReference type="RefSeq" id="WP_150414089.1">
    <property type="nucleotide sequence ID" value="NZ_VYQF01000001.1"/>
</dbReference>
<evidence type="ECO:0000256" key="7">
    <source>
        <dbReference type="ARBA" id="ARBA00033711"/>
    </source>
</evidence>
<dbReference type="Pfam" id="PF04029">
    <property type="entry name" value="2-ph_phosp"/>
    <property type="match status" value="1"/>
</dbReference>
<keyword evidence="9" id="KW-1185">Reference proteome</keyword>
<keyword evidence="6" id="KW-0460">Magnesium</keyword>
<evidence type="ECO:0000256" key="2">
    <source>
        <dbReference type="ARBA" id="ARBA00009997"/>
    </source>
</evidence>
<gene>
    <name evidence="8" type="ORF">FW778_08075</name>
</gene>
<dbReference type="SUPFAM" id="SSF142823">
    <property type="entry name" value="ComB-like"/>
    <property type="match status" value="1"/>
</dbReference>
<dbReference type="AlphaFoldDB" id="A0A5J5ILU8"/>
<evidence type="ECO:0000256" key="4">
    <source>
        <dbReference type="ARBA" id="ARBA00021948"/>
    </source>
</evidence>
<comment type="cofactor">
    <cofactor evidence="1">
        <name>Mg(2+)</name>
        <dbReference type="ChEBI" id="CHEBI:18420"/>
    </cofactor>
</comment>
<dbReference type="Proteomes" id="UP000326903">
    <property type="component" value="Unassembled WGS sequence"/>
</dbReference>
<organism evidence="8 9">
    <name type="scientific">Ginsengibacter hankyongi</name>
    <dbReference type="NCBI Taxonomy" id="2607284"/>
    <lineage>
        <taxon>Bacteria</taxon>
        <taxon>Pseudomonadati</taxon>
        <taxon>Bacteroidota</taxon>
        <taxon>Chitinophagia</taxon>
        <taxon>Chitinophagales</taxon>
        <taxon>Chitinophagaceae</taxon>
        <taxon>Ginsengibacter</taxon>
    </lineage>
</organism>
<sequence>MKAEKNKLPSLSTCLSPSLLHLYDVSSSIVVIIDILRATSTIATALYNGAKSIIPVDSVAECIKLGKQMDVITAGERDGKIADGLKYGNTPLQYQPEFIKGKTLVLTTTNGTRLLHMALAEGAQGIITGSFCNLSAVCDYLAVQKKNVILACAAWKDRVNIEDTLFAGAVISRIKNNFHQNCDASQIAETLYHQASNDLFAFMRDKNASHYLRLMGYGLAEDIKFCLTTDNANILVVYESGRLLLR</sequence>
<evidence type="ECO:0000256" key="1">
    <source>
        <dbReference type="ARBA" id="ARBA00001946"/>
    </source>
</evidence>
<dbReference type="GO" id="GO:0050545">
    <property type="term" value="F:sulfopyruvate decarboxylase activity"/>
    <property type="evidence" value="ECO:0007669"/>
    <property type="project" value="TreeGrafter"/>
</dbReference>
<evidence type="ECO:0000256" key="6">
    <source>
        <dbReference type="ARBA" id="ARBA00022842"/>
    </source>
</evidence>
<evidence type="ECO:0000313" key="9">
    <source>
        <dbReference type="Proteomes" id="UP000326903"/>
    </source>
</evidence>
<protein>
    <recommendedName>
        <fullName evidence="4">Probable 2-phosphosulfolactate phosphatase</fullName>
        <ecNumber evidence="3">3.1.3.71</ecNumber>
    </recommendedName>
</protein>
<evidence type="ECO:0000256" key="5">
    <source>
        <dbReference type="ARBA" id="ARBA00022801"/>
    </source>
</evidence>
<evidence type="ECO:0000313" key="8">
    <source>
        <dbReference type="EMBL" id="KAA9041960.1"/>
    </source>
</evidence>
<dbReference type="Gene3D" id="3.90.1560.10">
    <property type="entry name" value="ComB-like"/>
    <property type="match status" value="1"/>
</dbReference>
<dbReference type="GO" id="GO:0000287">
    <property type="term" value="F:magnesium ion binding"/>
    <property type="evidence" value="ECO:0007669"/>
    <property type="project" value="InterPro"/>
</dbReference>
<name>A0A5J5ILU8_9BACT</name>
<evidence type="ECO:0000256" key="3">
    <source>
        <dbReference type="ARBA" id="ARBA00012953"/>
    </source>
</evidence>
<dbReference type="EC" id="3.1.3.71" evidence="3"/>
<proteinExistence type="inferred from homology"/>
<comment type="caution">
    <text evidence="8">The sequence shown here is derived from an EMBL/GenBank/DDBJ whole genome shotgun (WGS) entry which is preliminary data.</text>
</comment>
<dbReference type="InterPro" id="IPR005238">
    <property type="entry name" value="ComB-like"/>
</dbReference>
<reference evidence="8 9" key="1">
    <citation type="submission" date="2019-09" db="EMBL/GenBank/DDBJ databases">
        <title>Draft genome sequence of Ginsengibacter sp. BR5-29.</title>
        <authorList>
            <person name="Im W.-T."/>
        </authorList>
    </citation>
    <scope>NUCLEOTIDE SEQUENCE [LARGE SCALE GENOMIC DNA]</scope>
    <source>
        <strain evidence="8 9">BR5-29</strain>
    </source>
</reference>
<dbReference type="PANTHER" id="PTHR37311:SF1">
    <property type="entry name" value="2-PHOSPHOSULFOLACTATE PHOSPHATASE-RELATED"/>
    <property type="match status" value="1"/>
</dbReference>
<comment type="similarity">
    <text evidence="2">Belongs to the ComB family.</text>
</comment>
<keyword evidence="5" id="KW-0378">Hydrolase</keyword>
<dbReference type="PANTHER" id="PTHR37311">
    <property type="entry name" value="2-PHOSPHOSULFOLACTATE PHOSPHATASE-RELATED"/>
    <property type="match status" value="1"/>
</dbReference>